<dbReference type="EC" id="2.3.2.27" evidence="2"/>
<protein>
    <recommendedName>
        <fullName evidence="2">RING-type E3 ubiquitin transferase</fullName>
        <ecNumber evidence="2">2.3.2.27</ecNumber>
    </recommendedName>
</protein>
<evidence type="ECO:0000256" key="4">
    <source>
        <dbReference type="ARBA" id="ARBA00022723"/>
    </source>
</evidence>
<dbReference type="OrthoDB" id="8062037at2759"/>
<dbReference type="GO" id="GO:0061630">
    <property type="term" value="F:ubiquitin protein ligase activity"/>
    <property type="evidence" value="ECO:0007669"/>
    <property type="project" value="UniProtKB-EC"/>
</dbReference>
<evidence type="ECO:0000256" key="8">
    <source>
        <dbReference type="SAM" id="MobiDB-lite"/>
    </source>
</evidence>
<evidence type="ECO:0000256" key="7">
    <source>
        <dbReference type="ARBA" id="ARBA00022833"/>
    </source>
</evidence>
<feature type="region of interest" description="Disordered" evidence="8">
    <location>
        <begin position="91"/>
        <end position="114"/>
    </location>
</feature>
<evidence type="ECO:0000256" key="6">
    <source>
        <dbReference type="ARBA" id="ARBA00022786"/>
    </source>
</evidence>
<feature type="region of interest" description="Disordered" evidence="8">
    <location>
        <begin position="40"/>
        <end position="68"/>
    </location>
</feature>
<comment type="caution">
    <text evidence="9">The sequence shown here is derived from an EMBL/GenBank/DDBJ whole genome shotgun (WGS) entry which is preliminary data.</text>
</comment>
<accession>A0A830CUA2</accession>
<keyword evidence="5" id="KW-0863">Zinc-finger</keyword>
<keyword evidence="3" id="KW-0808">Transferase</keyword>
<dbReference type="Proteomes" id="UP000653305">
    <property type="component" value="Unassembled WGS sequence"/>
</dbReference>
<feature type="non-terminal residue" evidence="9">
    <location>
        <position position="186"/>
    </location>
</feature>
<name>A0A830CUA2_9LAMI</name>
<dbReference type="PANTHER" id="PTHR46463:SF86">
    <property type="entry name" value="RING-TYPE DOMAIN-CONTAINING PROTEIN"/>
    <property type="match status" value="1"/>
</dbReference>
<dbReference type="EMBL" id="BMAC01000830">
    <property type="protein sequence ID" value="GFQ03441.1"/>
    <property type="molecule type" value="Genomic_DNA"/>
</dbReference>
<keyword evidence="7" id="KW-0862">Zinc</keyword>
<feature type="compositionally biased region" description="Polar residues" evidence="8">
    <location>
        <begin position="43"/>
        <end position="60"/>
    </location>
</feature>
<sequence>MGDFANRNSSIYRNCICLHCFIQNFVHVYTSLFHGGEERALPSPTQGTSSLTSTASTDNSLADVYHSPPRSLPYDADMRYFRLPREGLISRREKGSSHANEETELLRPNELHEESESVSAKGKWSDFTCDEGLEEYNSKLPLKLLTAEPTMGFAHIYATSEDEDVCLTCLEEYTTENPKIITKCSH</sequence>
<evidence type="ECO:0000256" key="2">
    <source>
        <dbReference type="ARBA" id="ARBA00012483"/>
    </source>
</evidence>
<evidence type="ECO:0000256" key="1">
    <source>
        <dbReference type="ARBA" id="ARBA00000900"/>
    </source>
</evidence>
<evidence type="ECO:0000313" key="10">
    <source>
        <dbReference type="Proteomes" id="UP000653305"/>
    </source>
</evidence>
<keyword evidence="10" id="KW-1185">Reference proteome</keyword>
<organism evidence="9 10">
    <name type="scientific">Phtheirospermum japonicum</name>
    <dbReference type="NCBI Taxonomy" id="374723"/>
    <lineage>
        <taxon>Eukaryota</taxon>
        <taxon>Viridiplantae</taxon>
        <taxon>Streptophyta</taxon>
        <taxon>Embryophyta</taxon>
        <taxon>Tracheophyta</taxon>
        <taxon>Spermatophyta</taxon>
        <taxon>Magnoliopsida</taxon>
        <taxon>eudicotyledons</taxon>
        <taxon>Gunneridae</taxon>
        <taxon>Pentapetalae</taxon>
        <taxon>asterids</taxon>
        <taxon>lamiids</taxon>
        <taxon>Lamiales</taxon>
        <taxon>Orobanchaceae</taxon>
        <taxon>Orobanchaceae incertae sedis</taxon>
        <taxon>Phtheirospermum</taxon>
    </lineage>
</organism>
<dbReference type="GO" id="GO:0008270">
    <property type="term" value="F:zinc ion binding"/>
    <property type="evidence" value="ECO:0007669"/>
    <property type="project" value="UniProtKB-KW"/>
</dbReference>
<dbReference type="PANTHER" id="PTHR46463">
    <property type="entry name" value="ZINC FINGER, RING/FYVE/PHD-TYPE"/>
    <property type="match status" value="1"/>
</dbReference>
<reference evidence="9" key="1">
    <citation type="submission" date="2020-07" db="EMBL/GenBank/DDBJ databases">
        <title>Ethylene signaling mediates host invasion by parasitic plants.</title>
        <authorList>
            <person name="Yoshida S."/>
        </authorList>
    </citation>
    <scope>NUCLEOTIDE SEQUENCE</scope>
    <source>
        <strain evidence="9">Okayama</strain>
    </source>
</reference>
<dbReference type="AlphaFoldDB" id="A0A830CUA2"/>
<keyword evidence="4" id="KW-0479">Metal-binding</keyword>
<proteinExistence type="predicted"/>
<gene>
    <name evidence="9" type="ORF">PHJA_002487900</name>
</gene>
<keyword evidence="6" id="KW-0833">Ubl conjugation pathway</keyword>
<evidence type="ECO:0000313" key="9">
    <source>
        <dbReference type="EMBL" id="GFQ03441.1"/>
    </source>
</evidence>
<evidence type="ECO:0000256" key="3">
    <source>
        <dbReference type="ARBA" id="ARBA00022679"/>
    </source>
</evidence>
<comment type="catalytic activity">
    <reaction evidence="1">
        <text>S-ubiquitinyl-[E2 ubiquitin-conjugating enzyme]-L-cysteine + [acceptor protein]-L-lysine = [E2 ubiquitin-conjugating enzyme]-L-cysteine + N(6)-ubiquitinyl-[acceptor protein]-L-lysine.</text>
        <dbReference type="EC" id="2.3.2.27"/>
    </reaction>
</comment>
<evidence type="ECO:0000256" key="5">
    <source>
        <dbReference type="ARBA" id="ARBA00022771"/>
    </source>
</evidence>